<keyword evidence="2" id="KW-0472">Membrane</keyword>
<gene>
    <name evidence="3" type="ORF">ACFPBZ_12990</name>
</gene>
<evidence type="ECO:0000313" key="4">
    <source>
        <dbReference type="Proteomes" id="UP001595947"/>
    </source>
</evidence>
<organism evidence="3 4">
    <name type="scientific">Actinomycetospora atypica</name>
    <dbReference type="NCBI Taxonomy" id="1290095"/>
    <lineage>
        <taxon>Bacteria</taxon>
        <taxon>Bacillati</taxon>
        <taxon>Actinomycetota</taxon>
        <taxon>Actinomycetes</taxon>
        <taxon>Pseudonocardiales</taxon>
        <taxon>Pseudonocardiaceae</taxon>
        <taxon>Actinomycetospora</taxon>
    </lineage>
</organism>
<comment type="caution">
    <text evidence="3">The sequence shown here is derived from an EMBL/GenBank/DDBJ whole genome shotgun (WGS) entry which is preliminary data.</text>
</comment>
<evidence type="ECO:0008006" key="5">
    <source>
        <dbReference type="Google" id="ProtNLM"/>
    </source>
</evidence>
<feature type="transmembrane region" description="Helical" evidence="2">
    <location>
        <begin position="114"/>
        <end position="132"/>
    </location>
</feature>
<feature type="region of interest" description="Disordered" evidence="1">
    <location>
        <begin position="232"/>
        <end position="264"/>
    </location>
</feature>
<accession>A0ABV9YN82</accession>
<keyword evidence="4" id="KW-1185">Reference proteome</keyword>
<feature type="transmembrane region" description="Helical" evidence="2">
    <location>
        <begin position="170"/>
        <end position="189"/>
    </location>
</feature>
<dbReference type="Proteomes" id="UP001595947">
    <property type="component" value="Unassembled WGS sequence"/>
</dbReference>
<feature type="transmembrane region" description="Helical" evidence="2">
    <location>
        <begin position="12"/>
        <end position="33"/>
    </location>
</feature>
<feature type="transmembrane region" description="Helical" evidence="2">
    <location>
        <begin position="144"/>
        <end position="164"/>
    </location>
</feature>
<dbReference type="RefSeq" id="WP_378036468.1">
    <property type="nucleotide sequence ID" value="NZ_JBHSIV010000011.1"/>
</dbReference>
<sequence>MVSFDLSFDDGRVTAAWMLGSFLLVFALTRSVTRLIRAGRGPFRDTSVGGVHVHHLVYGIALMLLAGAGEFIYRPAGAWQTVLAVAFGAGAALALDEFALWLRLADVYWSPEGRLSVDAVLVVGVVGTLLVLGANPFGTSGEDGALGVAVSAVVTTGAAVTAAFKGKVGTAVIGIFLPPVALVGSMRLAKPGSPWARRRYGAASRKLARAQSRFPEGGRTRWDRVVDLVGGVTRKQELSDPRPEGGAPASAPPPSSPPGGGGSA</sequence>
<evidence type="ECO:0000313" key="3">
    <source>
        <dbReference type="EMBL" id="MFC5063127.1"/>
    </source>
</evidence>
<keyword evidence="2" id="KW-1133">Transmembrane helix</keyword>
<reference evidence="4" key="1">
    <citation type="journal article" date="2019" name="Int. J. Syst. Evol. Microbiol.">
        <title>The Global Catalogue of Microorganisms (GCM) 10K type strain sequencing project: providing services to taxonomists for standard genome sequencing and annotation.</title>
        <authorList>
            <consortium name="The Broad Institute Genomics Platform"/>
            <consortium name="The Broad Institute Genome Sequencing Center for Infectious Disease"/>
            <person name="Wu L."/>
            <person name="Ma J."/>
        </authorList>
    </citation>
    <scope>NUCLEOTIDE SEQUENCE [LARGE SCALE GENOMIC DNA]</scope>
    <source>
        <strain evidence="4">CGMCC 4.7093</strain>
    </source>
</reference>
<name>A0ABV9YN82_9PSEU</name>
<feature type="transmembrane region" description="Helical" evidence="2">
    <location>
        <begin position="82"/>
        <end position="102"/>
    </location>
</feature>
<feature type="transmembrane region" description="Helical" evidence="2">
    <location>
        <begin position="53"/>
        <end position="73"/>
    </location>
</feature>
<keyword evidence="2" id="KW-0812">Transmembrane</keyword>
<evidence type="ECO:0000256" key="2">
    <source>
        <dbReference type="SAM" id="Phobius"/>
    </source>
</evidence>
<proteinExistence type="predicted"/>
<protein>
    <recommendedName>
        <fullName evidence="5">Integral membrane protein</fullName>
    </recommendedName>
</protein>
<evidence type="ECO:0000256" key="1">
    <source>
        <dbReference type="SAM" id="MobiDB-lite"/>
    </source>
</evidence>
<dbReference type="EMBL" id="JBHSIV010000011">
    <property type="protein sequence ID" value="MFC5063127.1"/>
    <property type="molecule type" value="Genomic_DNA"/>
</dbReference>
<feature type="compositionally biased region" description="Basic and acidic residues" evidence="1">
    <location>
        <begin position="234"/>
        <end position="243"/>
    </location>
</feature>